<organism evidence="1 2">
    <name type="scientific">Algoriella xinjiangensis</name>
    <dbReference type="NCBI Taxonomy" id="684065"/>
    <lineage>
        <taxon>Bacteria</taxon>
        <taxon>Pseudomonadati</taxon>
        <taxon>Bacteroidota</taxon>
        <taxon>Flavobacteriia</taxon>
        <taxon>Flavobacteriales</taxon>
        <taxon>Weeksellaceae</taxon>
        <taxon>Algoriella</taxon>
    </lineage>
</organism>
<dbReference type="EMBL" id="FOUZ01000014">
    <property type="protein sequence ID" value="SFN54577.1"/>
    <property type="molecule type" value="Genomic_DNA"/>
</dbReference>
<reference evidence="2" key="1">
    <citation type="submission" date="2016-10" db="EMBL/GenBank/DDBJ databases">
        <authorList>
            <person name="Varghese N."/>
            <person name="Submissions S."/>
        </authorList>
    </citation>
    <scope>NUCLEOTIDE SEQUENCE [LARGE SCALE GENOMIC DNA]</scope>
    <source>
        <strain evidence="2">XJ109</strain>
    </source>
</reference>
<dbReference type="AlphaFoldDB" id="A0A1I4ZWI8"/>
<accession>A0A1I4ZWI8</accession>
<proteinExistence type="predicted"/>
<dbReference type="Proteomes" id="UP000199149">
    <property type="component" value="Unassembled WGS sequence"/>
</dbReference>
<gene>
    <name evidence="1" type="ORF">SAMN05421738_11498</name>
</gene>
<name>A0A1I4ZWI8_9FLAO</name>
<sequence>MHCNMENPFKTIIASETLPETMKQKVMDDIALIKLSLEVADLVSVKYPSAIGNFFGIGKKSTKEQNNKKEKED</sequence>
<keyword evidence="2" id="KW-1185">Reference proteome</keyword>
<evidence type="ECO:0000313" key="1">
    <source>
        <dbReference type="EMBL" id="SFN54577.1"/>
    </source>
</evidence>
<evidence type="ECO:0000313" key="2">
    <source>
        <dbReference type="Proteomes" id="UP000199149"/>
    </source>
</evidence>
<protein>
    <submittedName>
        <fullName evidence="1">Uncharacterized protein</fullName>
    </submittedName>
</protein>
<dbReference type="STRING" id="684065.SAMN05421738_11498"/>